<evidence type="ECO:0000313" key="3">
    <source>
        <dbReference type="Proteomes" id="UP000054937"/>
    </source>
</evidence>
<comment type="caution">
    <text evidence="2">The sequence shown here is derived from an EMBL/GenBank/DDBJ whole genome shotgun (WGS) entry which is preliminary data.</text>
</comment>
<sequence length="725" mass="86929">MTKKKTQDIKNTKSFDTLISSNQNDLDQQLKLYSEHSQNQNDLYPFEGAQNKQQTPAFFSNNPIEIQANFKQDYDQFLYQQSFQQQNNFPFSVQEQKNNITQTEQDTTQGNNDDIYKDEKSSGIYQELLELQQNISYDEEKDIQQALIESLNEINHQINYNLLISNTTPGQNDYLIKNDQVTPENENQFGELYCDQFQDQSESKQAKPMTQQEYFYQQLQNNRNQDNNIDVEQYSLFQQNQSQYLANNQNDQYLNQVILKQNNFKFMENGSSSINQYELMQNMTQQQSKPTKYFFFDSPQQKANEYNYNDQQSRYFYFNNVQLQKNDEEEQYQNNMEIKNSNQNKPETNQNINILSEINNKDLVSQELIKNPNLTKLQKKTKLCQSTNQQVNLVEQEDLQKFQFQNKSTSFLENQQSDIPVQEFQQLSQINDEYISFHRANIQELLQILLLYKSLNAKQQWIAGDFSKNIITHKLLKHWFPELNYKQRISKYQDLSEMDGKNTIKKFESMLIQQNDPQKILDFIIDLKEEIELPIETQSLAYYPFEQDYDKDQKYQKSNECNKNGKKRGIYNKQGRNAEIERFQNNISRKISCFIAFELLFKIFGKTYFQGMSEQYIESTKIKKYNFPNDIVVFRELNIQQQQKILKENRNEIIRKTQRYQQLQKQIKQEKLLKKQFLQKLQAQYASQFIQTQIQNDSQQCRQFDNYEDQIQNFQNYEFQKESQK</sequence>
<evidence type="ECO:0000313" key="2">
    <source>
        <dbReference type="EMBL" id="KRX01147.1"/>
    </source>
</evidence>
<keyword evidence="1" id="KW-0175">Coiled coil</keyword>
<organism evidence="2 3">
    <name type="scientific">Pseudocohnilembus persalinus</name>
    <name type="common">Ciliate</name>
    <dbReference type="NCBI Taxonomy" id="266149"/>
    <lineage>
        <taxon>Eukaryota</taxon>
        <taxon>Sar</taxon>
        <taxon>Alveolata</taxon>
        <taxon>Ciliophora</taxon>
        <taxon>Intramacronucleata</taxon>
        <taxon>Oligohymenophorea</taxon>
        <taxon>Scuticociliatia</taxon>
        <taxon>Philasterida</taxon>
        <taxon>Pseudocohnilembidae</taxon>
        <taxon>Pseudocohnilembus</taxon>
    </lineage>
</organism>
<gene>
    <name evidence="2" type="ORF">PPERSA_08248</name>
</gene>
<dbReference type="AlphaFoldDB" id="A0A0V0QG14"/>
<proteinExistence type="predicted"/>
<keyword evidence="3" id="KW-1185">Reference proteome</keyword>
<feature type="coiled-coil region" evidence="1">
    <location>
        <begin position="646"/>
        <end position="680"/>
    </location>
</feature>
<evidence type="ECO:0000256" key="1">
    <source>
        <dbReference type="SAM" id="Coils"/>
    </source>
</evidence>
<protein>
    <submittedName>
        <fullName evidence="2">Uncharacterized protein</fullName>
    </submittedName>
</protein>
<dbReference type="Proteomes" id="UP000054937">
    <property type="component" value="Unassembled WGS sequence"/>
</dbReference>
<reference evidence="2 3" key="1">
    <citation type="journal article" date="2015" name="Sci. Rep.">
        <title>Genome of the facultative scuticociliatosis pathogen Pseudocohnilembus persalinus provides insight into its virulence through horizontal gene transfer.</title>
        <authorList>
            <person name="Xiong J."/>
            <person name="Wang G."/>
            <person name="Cheng J."/>
            <person name="Tian M."/>
            <person name="Pan X."/>
            <person name="Warren A."/>
            <person name="Jiang C."/>
            <person name="Yuan D."/>
            <person name="Miao W."/>
        </authorList>
    </citation>
    <scope>NUCLEOTIDE SEQUENCE [LARGE SCALE GENOMIC DNA]</scope>
    <source>
        <strain evidence="2">36N120E</strain>
    </source>
</reference>
<dbReference type="EMBL" id="LDAU01000176">
    <property type="protein sequence ID" value="KRX01147.1"/>
    <property type="molecule type" value="Genomic_DNA"/>
</dbReference>
<accession>A0A0V0QG14</accession>
<dbReference type="InParanoid" id="A0A0V0QG14"/>
<name>A0A0V0QG14_PSEPJ</name>